<dbReference type="Pfam" id="PF02613">
    <property type="entry name" value="Nitrate_red_del"/>
    <property type="match status" value="1"/>
</dbReference>
<dbReference type="SUPFAM" id="SSF89155">
    <property type="entry name" value="TorD-like"/>
    <property type="match status" value="1"/>
</dbReference>
<dbReference type="RefSeq" id="WP_096206268.1">
    <property type="nucleotide sequence ID" value="NZ_FZMP01000187.1"/>
</dbReference>
<gene>
    <name evidence="2" type="ORF">MNV_410009</name>
</gene>
<reference evidence="3" key="1">
    <citation type="submission" date="2017-06" db="EMBL/GenBank/DDBJ databases">
        <authorList>
            <person name="Cremers G."/>
        </authorList>
    </citation>
    <scope>NUCLEOTIDE SEQUENCE [LARGE SCALE GENOMIC DNA]</scope>
</reference>
<sequence>MTKEFYRISSLIFYRPDREFAAYLRDGFLEDIKFLDSAVIDGFSTFLEENREKNEEEFYKMLAVEYTRLFTSAIPAVPCPPYESVYREDVIMGDSTLCALECYNKAGLKVIEKFHDLPDHVAVELEFLYYLMNYGYTEAHDSFMEEHFSKWVPEFCDEVEKNDRIGFYRHAAKVLREFVDKEEWKMVKEV</sequence>
<organism evidence="2 3">
    <name type="scientific">Candidatus Methanoperedens nitratireducens</name>
    <dbReference type="NCBI Taxonomy" id="1392998"/>
    <lineage>
        <taxon>Archaea</taxon>
        <taxon>Methanobacteriati</taxon>
        <taxon>Methanobacteriota</taxon>
        <taxon>Stenosarchaea group</taxon>
        <taxon>Methanomicrobia</taxon>
        <taxon>Methanosarcinales</taxon>
        <taxon>ANME-2 cluster</taxon>
        <taxon>Candidatus Methanoperedentaceae</taxon>
        <taxon>Candidatus Methanoperedens</taxon>
    </lineage>
</organism>
<dbReference type="InterPro" id="IPR020945">
    <property type="entry name" value="DMSO/NO3_reduct_chaperone"/>
</dbReference>
<dbReference type="InterPro" id="IPR050289">
    <property type="entry name" value="TorD/DmsD_chaperones"/>
</dbReference>
<keyword evidence="1" id="KW-0143">Chaperone</keyword>
<protein>
    <submittedName>
        <fullName evidence="2">Putative Cytoplasmic chaperone TorD family protein</fullName>
    </submittedName>
</protein>
<dbReference type="Gene3D" id="1.10.3480.10">
    <property type="entry name" value="TorD-like"/>
    <property type="match status" value="1"/>
</dbReference>
<evidence type="ECO:0000313" key="2">
    <source>
        <dbReference type="EMBL" id="SNQ61602.1"/>
    </source>
</evidence>
<dbReference type="OrthoDB" id="320758at2157"/>
<dbReference type="PANTHER" id="PTHR34227">
    <property type="entry name" value="CHAPERONE PROTEIN YCDY"/>
    <property type="match status" value="1"/>
</dbReference>
<dbReference type="AlphaFoldDB" id="A0A284VQQ0"/>
<accession>A0A284VQQ0</accession>
<evidence type="ECO:0000313" key="3">
    <source>
        <dbReference type="Proteomes" id="UP000218615"/>
    </source>
</evidence>
<keyword evidence="3" id="KW-1185">Reference proteome</keyword>
<dbReference type="Proteomes" id="UP000218615">
    <property type="component" value="Unassembled WGS sequence"/>
</dbReference>
<dbReference type="PANTHER" id="PTHR34227:SF1">
    <property type="entry name" value="DIMETHYL SULFOXIDE REDUCTASE CHAPERONE-RELATED"/>
    <property type="match status" value="1"/>
</dbReference>
<evidence type="ECO:0000256" key="1">
    <source>
        <dbReference type="ARBA" id="ARBA00023186"/>
    </source>
</evidence>
<dbReference type="InterPro" id="IPR036411">
    <property type="entry name" value="TorD-like_sf"/>
</dbReference>
<name>A0A284VQQ0_9EURY</name>
<dbReference type="EMBL" id="FZMP01000187">
    <property type="protein sequence ID" value="SNQ61602.1"/>
    <property type="molecule type" value="Genomic_DNA"/>
</dbReference>
<proteinExistence type="predicted"/>